<protein>
    <recommendedName>
        <fullName evidence="8 9">Homoserine kinase</fullName>
        <shortName evidence="8">HK</shortName>
        <shortName evidence="8">HSK</shortName>
        <ecNumber evidence="8 9">2.7.1.39</ecNumber>
    </recommendedName>
</protein>
<dbReference type="EMBL" id="JABGBO010000002">
    <property type="protein sequence ID" value="NOL48889.1"/>
    <property type="molecule type" value="Genomic_DNA"/>
</dbReference>
<keyword evidence="3 8" id="KW-0791">Threonine biosynthesis</keyword>
<dbReference type="NCBIfam" id="TIGR00938">
    <property type="entry name" value="thrB_alt"/>
    <property type="match status" value="1"/>
</dbReference>
<dbReference type="Proteomes" id="UP000541421">
    <property type="component" value="Unassembled WGS sequence"/>
</dbReference>
<dbReference type="UniPathway" id="UPA00050">
    <property type="reaction ID" value="UER00064"/>
</dbReference>
<accession>A0A7Y4L8F0</accession>
<keyword evidence="6 8" id="KW-0067">ATP-binding</keyword>
<comment type="similarity">
    <text evidence="7 8">Belongs to the pseudomonas-type ThrB family.</text>
</comment>
<evidence type="ECO:0000259" key="10">
    <source>
        <dbReference type="Pfam" id="PF01636"/>
    </source>
</evidence>
<comment type="caution">
    <text evidence="11">The sequence shown here is derived from an EMBL/GenBank/DDBJ whole genome shotgun (WGS) entry which is preliminary data.</text>
</comment>
<dbReference type="GO" id="GO:0004413">
    <property type="term" value="F:homoserine kinase activity"/>
    <property type="evidence" value="ECO:0007669"/>
    <property type="project" value="UniProtKB-UniRule"/>
</dbReference>
<sequence length="323" mass="36883">MAVFTPLTNEQAQAFLLEYNLGELVSLQGITAGIENTNFFLTTTQGEFVLTIFEVLTFEQLPFYINMMHHLASKGIKVPMPQTRKDGELIGKLLGKPAVIATRLNGGYEATPSKAHCILAAEIQAQIHLATQDYPIYQPNLRGLSWWQANYPKIKPFLSEELNTFYQEALEEQISLQNSEAWKSLPQGACHCDLFRDNVLFAGTYANPSMGGVIDFYFAGVDKWIFDVAVAVNDWCIQRDTGEFIRPNVKAWLQTYHKIRPFTEAEQAVWPQALRAAALRFWTSRLYDFYLPRAAETLKPHDPTHFERVLRQRFKGYIPELPV</sequence>
<evidence type="ECO:0000256" key="6">
    <source>
        <dbReference type="ARBA" id="ARBA00022840"/>
    </source>
</evidence>
<keyword evidence="4 8" id="KW-0547">Nucleotide-binding</keyword>
<evidence type="ECO:0000256" key="5">
    <source>
        <dbReference type="ARBA" id="ARBA00022777"/>
    </source>
</evidence>
<dbReference type="SUPFAM" id="SSF56112">
    <property type="entry name" value="Protein kinase-like (PK-like)"/>
    <property type="match status" value="1"/>
</dbReference>
<gene>
    <name evidence="8" type="primary">thrB</name>
    <name evidence="11" type="ORF">HKX40_01865</name>
</gene>
<dbReference type="PANTHER" id="PTHR21064:SF6">
    <property type="entry name" value="AMINOGLYCOSIDE PHOSPHOTRANSFERASE DOMAIN-CONTAINING PROTEIN"/>
    <property type="match status" value="1"/>
</dbReference>
<dbReference type="AlphaFoldDB" id="A0A7Y4L8F0"/>
<dbReference type="GO" id="GO:0009088">
    <property type="term" value="P:threonine biosynthetic process"/>
    <property type="evidence" value="ECO:0007669"/>
    <property type="project" value="UniProtKB-UniRule"/>
</dbReference>
<feature type="domain" description="Aminoglycoside phosphotransferase" evidence="10">
    <location>
        <begin position="27"/>
        <end position="262"/>
    </location>
</feature>
<evidence type="ECO:0000313" key="12">
    <source>
        <dbReference type="Proteomes" id="UP000541421"/>
    </source>
</evidence>
<evidence type="ECO:0000256" key="2">
    <source>
        <dbReference type="ARBA" id="ARBA00022679"/>
    </source>
</evidence>
<keyword evidence="2 8" id="KW-0808">Transferase</keyword>
<comment type="pathway">
    <text evidence="8">Amino-acid biosynthesis; L-threonine biosynthesis; L-threonine from L-aspartate: step 4/5.</text>
</comment>
<dbReference type="PANTHER" id="PTHR21064">
    <property type="entry name" value="AMINOGLYCOSIDE PHOSPHOTRANSFERASE DOMAIN-CONTAINING PROTEIN-RELATED"/>
    <property type="match status" value="1"/>
</dbReference>
<keyword evidence="12" id="KW-1185">Reference proteome</keyword>
<organism evidence="11 12">
    <name type="scientific">Pelistega europaea</name>
    <dbReference type="NCBI Taxonomy" id="106147"/>
    <lineage>
        <taxon>Bacteria</taxon>
        <taxon>Pseudomonadati</taxon>
        <taxon>Pseudomonadota</taxon>
        <taxon>Betaproteobacteria</taxon>
        <taxon>Burkholderiales</taxon>
        <taxon>Alcaligenaceae</taxon>
        <taxon>Pelistega</taxon>
    </lineage>
</organism>
<dbReference type="InterPro" id="IPR002575">
    <property type="entry name" value="Aminoglycoside_PTrfase"/>
</dbReference>
<dbReference type="HAMAP" id="MF_00301">
    <property type="entry name" value="Homoser_kinase_2"/>
    <property type="match status" value="1"/>
</dbReference>
<dbReference type="RefSeq" id="WP_171587881.1">
    <property type="nucleotide sequence ID" value="NZ_JABGBO010000002.1"/>
</dbReference>
<evidence type="ECO:0000256" key="4">
    <source>
        <dbReference type="ARBA" id="ARBA00022741"/>
    </source>
</evidence>
<reference evidence="11 12" key="1">
    <citation type="submission" date="2020-05" db="EMBL/GenBank/DDBJ databases">
        <authorList>
            <person name="Niu N."/>
        </authorList>
    </citation>
    <scope>NUCLEOTIDE SEQUENCE [LARGE SCALE GENOMIC DNA]</scope>
    <source>
        <strain evidence="11 12">LMG10982</strain>
    </source>
</reference>
<keyword evidence="1 8" id="KW-0028">Amino-acid biosynthesis</keyword>
<dbReference type="InterPro" id="IPR050249">
    <property type="entry name" value="Pseudomonas-type_ThrB"/>
</dbReference>
<evidence type="ECO:0000313" key="11">
    <source>
        <dbReference type="EMBL" id="NOL48889.1"/>
    </source>
</evidence>
<evidence type="ECO:0000256" key="3">
    <source>
        <dbReference type="ARBA" id="ARBA00022697"/>
    </source>
</evidence>
<evidence type="ECO:0000256" key="8">
    <source>
        <dbReference type="HAMAP-Rule" id="MF_00301"/>
    </source>
</evidence>
<dbReference type="Gene3D" id="3.30.200.20">
    <property type="entry name" value="Phosphorylase Kinase, domain 1"/>
    <property type="match status" value="1"/>
</dbReference>
<dbReference type="EC" id="2.7.1.39" evidence="8 9"/>
<dbReference type="NCBIfam" id="NF003558">
    <property type="entry name" value="PRK05231.1"/>
    <property type="match status" value="1"/>
</dbReference>
<evidence type="ECO:0000256" key="9">
    <source>
        <dbReference type="NCBIfam" id="TIGR00938"/>
    </source>
</evidence>
<name>A0A7Y4L8F0_9BURK</name>
<dbReference type="Pfam" id="PF01636">
    <property type="entry name" value="APH"/>
    <property type="match status" value="1"/>
</dbReference>
<keyword evidence="5 8" id="KW-0418">Kinase</keyword>
<dbReference type="InterPro" id="IPR005280">
    <property type="entry name" value="Homoserine_kinase_II"/>
</dbReference>
<dbReference type="InterPro" id="IPR011009">
    <property type="entry name" value="Kinase-like_dom_sf"/>
</dbReference>
<dbReference type="Gene3D" id="3.90.1200.10">
    <property type="match status" value="1"/>
</dbReference>
<dbReference type="GO" id="GO:0005524">
    <property type="term" value="F:ATP binding"/>
    <property type="evidence" value="ECO:0007669"/>
    <property type="project" value="UniProtKB-KW"/>
</dbReference>
<evidence type="ECO:0000256" key="7">
    <source>
        <dbReference type="ARBA" id="ARBA00038240"/>
    </source>
</evidence>
<comment type="catalytic activity">
    <reaction evidence="8">
        <text>L-homoserine + ATP = O-phospho-L-homoserine + ADP + H(+)</text>
        <dbReference type="Rhea" id="RHEA:13985"/>
        <dbReference type="ChEBI" id="CHEBI:15378"/>
        <dbReference type="ChEBI" id="CHEBI:30616"/>
        <dbReference type="ChEBI" id="CHEBI:57476"/>
        <dbReference type="ChEBI" id="CHEBI:57590"/>
        <dbReference type="ChEBI" id="CHEBI:456216"/>
        <dbReference type="EC" id="2.7.1.39"/>
    </reaction>
</comment>
<evidence type="ECO:0000256" key="1">
    <source>
        <dbReference type="ARBA" id="ARBA00022605"/>
    </source>
</evidence>
<proteinExistence type="inferred from homology"/>
<dbReference type="CDD" id="cd05153">
    <property type="entry name" value="HomoserineK_II"/>
    <property type="match status" value="1"/>
</dbReference>